<gene>
    <name evidence="1" type="ORF">HMPREF3293_01493</name>
</gene>
<accession>A0A136Q4S7</accession>
<dbReference type="AlphaFoldDB" id="A0A136Q4S7"/>
<dbReference type="STRING" id="626937.HMPREF3293_01493"/>
<reference evidence="1 2" key="1">
    <citation type="submission" date="2016-02" db="EMBL/GenBank/DDBJ databases">
        <authorList>
            <person name="Wen L."/>
            <person name="He K."/>
            <person name="Yang H."/>
        </authorList>
    </citation>
    <scope>NUCLEOTIDE SEQUENCE [LARGE SCALE GENOMIC DNA]</scope>
    <source>
        <strain evidence="1 2">DSM 22607</strain>
    </source>
</reference>
<dbReference type="EMBL" id="LSZW01000059">
    <property type="protein sequence ID" value="KXK65659.1"/>
    <property type="molecule type" value="Genomic_DNA"/>
</dbReference>
<name>A0A136Q4S7_9FIRM</name>
<keyword evidence="2" id="KW-1185">Reference proteome</keyword>
<evidence type="ECO:0000313" key="2">
    <source>
        <dbReference type="Proteomes" id="UP000070366"/>
    </source>
</evidence>
<protein>
    <submittedName>
        <fullName evidence="1">Uncharacterized protein</fullName>
    </submittedName>
</protein>
<dbReference type="RefSeq" id="WP_066519417.1">
    <property type="nucleotide sequence ID" value="NZ_CABMOF010000002.1"/>
</dbReference>
<organism evidence="1 2">
    <name type="scientific">Christensenella minuta</name>
    <dbReference type="NCBI Taxonomy" id="626937"/>
    <lineage>
        <taxon>Bacteria</taxon>
        <taxon>Bacillati</taxon>
        <taxon>Bacillota</taxon>
        <taxon>Clostridia</taxon>
        <taxon>Christensenellales</taxon>
        <taxon>Christensenellaceae</taxon>
        <taxon>Christensenella</taxon>
    </lineage>
</organism>
<proteinExistence type="predicted"/>
<sequence>MKLHKYDLTSATPLELIPNAASEFEIGQALKLANGAAAACGATDKPVFLCMAKSAADDLNDLPVVRVNPQMELAAELAAAGTALKIGDAVTLAADGIRVTATTTSGVFTVTGFEEGVAAGETVYGRVL</sequence>
<dbReference type="Proteomes" id="UP000070366">
    <property type="component" value="Unassembled WGS sequence"/>
</dbReference>
<comment type="caution">
    <text evidence="1">The sequence shown here is derived from an EMBL/GenBank/DDBJ whole genome shotgun (WGS) entry which is preliminary data.</text>
</comment>
<evidence type="ECO:0000313" key="1">
    <source>
        <dbReference type="EMBL" id="KXK65659.1"/>
    </source>
</evidence>
<dbReference type="KEGG" id="cmiu:B1H56_10415"/>